<evidence type="ECO:0000256" key="2">
    <source>
        <dbReference type="ARBA" id="ARBA00038211"/>
    </source>
</evidence>
<accession>A0A2G5BAP3</accession>
<dbReference type="GO" id="GO:0004305">
    <property type="term" value="F:ethanolamine kinase activity"/>
    <property type="evidence" value="ECO:0007669"/>
    <property type="project" value="UniProtKB-EC"/>
</dbReference>
<gene>
    <name evidence="4" type="ORF">COEREDRAFT_43622</name>
</gene>
<keyword evidence="4" id="KW-0418">Kinase</keyword>
<proteinExistence type="inferred from homology"/>
<dbReference type="AlphaFoldDB" id="A0A2G5BAP3"/>
<organism evidence="4 5">
    <name type="scientific">Coemansia reversa (strain ATCC 12441 / NRRL 1564)</name>
    <dbReference type="NCBI Taxonomy" id="763665"/>
    <lineage>
        <taxon>Eukaryota</taxon>
        <taxon>Fungi</taxon>
        <taxon>Fungi incertae sedis</taxon>
        <taxon>Zoopagomycota</taxon>
        <taxon>Kickxellomycotina</taxon>
        <taxon>Kickxellomycetes</taxon>
        <taxon>Kickxellales</taxon>
        <taxon>Kickxellaceae</taxon>
        <taxon>Coemansia</taxon>
    </lineage>
</organism>
<evidence type="ECO:0000256" key="1">
    <source>
        <dbReference type="ARBA" id="ARBA00037883"/>
    </source>
</evidence>
<keyword evidence="4" id="KW-0808">Transferase</keyword>
<comment type="similarity">
    <text evidence="2">Belongs to the choline/ethanolamine kinase family.</text>
</comment>
<name>A0A2G5BAP3_COERN</name>
<dbReference type="SUPFAM" id="SSF56112">
    <property type="entry name" value="Protein kinase-like (PK-like)"/>
    <property type="match status" value="1"/>
</dbReference>
<evidence type="ECO:0000313" key="5">
    <source>
        <dbReference type="Proteomes" id="UP000242474"/>
    </source>
</evidence>
<protein>
    <recommendedName>
        <fullName evidence="3">ethanolamine kinase</fullName>
        <ecNumber evidence="3">2.7.1.82</ecNumber>
    </recommendedName>
</protein>
<dbReference type="Proteomes" id="UP000242474">
    <property type="component" value="Unassembled WGS sequence"/>
</dbReference>
<comment type="pathway">
    <text evidence="1">Phospholipid metabolism; phosphatidylethanolamine biosynthesis; phosphatidylethanolamine from ethanolamine: step 1/3.</text>
</comment>
<reference evidence="4 5" key="1">
    <citation type="journal article" date="2015" name="Genome Biol. Evol.">
        <title>Phylogenomic analyses indicate that early fungi evolved digesting cell walls of algal ancestors of land plants.</title>
        <authorList>
            <person name="Chang Y."/>
            <person name="Wang S."/>
            <person name="Sekimoto S."/>
            <person name="Aerts A.L."/>
            <person name="Choi C."/>
            <person name="Clum A."/>
            <person name="LaButti K.M."/>
            <person name="Lindquist E.A."/>
            <person name="Yee Ngan C."/>
            <person name="Ohm R.A."/>
            <person name="Salamov A.A."/>
            <person name="Grigoriev I.V."/>
            <person name="Spatafora J.W."/>
            <person name="Berbee M.L."/>
        </authorList>
    </citation>
    <scope>NUCLEOTIDE SEQUENCE [LARGE SCALE GENOMIC DNA]</scope>
    <source>
        <strain evidence="4 5">NRRL 1564</strain>
    </source>
</reference>
<dbReference type="GO" id="GO:0006646">
    <property type="term" value="P:phosphatidylethanolamine biosynthetic process"/>
    <property type="evidence" value="ECO:0007669"/>
    <property type="project" value="TreeGrafter"/>
</dbReference>
<dbReference type="STRING" id="763665.A0A2G5BAP3"/>
<dbReference type="OrthoDB" id="10267235at2759"/>
<dbReference type="InterPro" id="IPR011009">
    <property type="entry name" value="Kinase-like_dom_sf"/>
</dbReference>
<dbReference type="PANTHER" id="PTHR22603:SF66">
    <property type="entry name" value="ETHANOLAMINE KINASE"/>
    <property type="match status" value="1"/>
</dbReference>
<dbReference type="CDD" id="cd05157">
    <property type="entry name" value="ETNK_euk"/>
    <property type="match status" value="1"/>
</dbReference>
<dbReference type="GO" id="GO:0005737">
    <property type="term" value="C:cytoplasm"/>
    <property type="evidence" value="ECO:0007669"/>
    <property type="project" value="TreeGrafter"/>
</dbReference>
<dbReference type="PANTHER" id="PTHR22603">
    <property type="entry name" value="CHOLINE/ETHANOALAMINE KINASE"/>
    <property type="match status" value="1"/>
</dbReference>
<dbReference type="EC" id="2.7.1.82" evidence="3"/>
<dbReference type="EMBL" id="KZ303502">
    <property type="protein sequence ID" value="PIA16085.1"/>
    <property type="molecule type" value="Genomic_DNA"/>
</dbReference>
<dbReference type="Gene3D" id="3.30.200.20">
    <property type="entry name" value="Phosphorylase Kinase, domain 1"/>
    <property type="match status" value="1"/>
</dbReference>
<sequence>MTNTQLSAGHADTLTVVSGIPLLKIVVRDGHLFDDSKHVLSEVFPDWSSEDIILKQCKDGITNKLIQCTNCRENTTVLIRAYGKNTERIIDRNKELTNMAYLASQNMCPPLHARFQNGLVYGFIPGTVAKPEEMGNDLWAPLIAKQLAEWHKVDLPGDHTPGLFTLFRSWLNDIPATYEDKRANDIYQKHFTLGMLHKELNEIEPLLVNTKSPVVFAHNDLLSGNIIISESKDKVSFIDYEYAMYNYRGFDIANHFNEYAGFECDYSRYPDKAAQLRWFKVYLDHANLDSSSEILEEMYKEVCVFQLASHYYWGVWALVQASISDIDFDYMDYARLRFEEYFKNKAQILY</sequence>
<evidence type="ECO:0000256" key="3">
    <source>
        <dbReference type="ARBA" id="ARBA00038874"/>
    </source>
</evidence>
<dbReference type="Gene3D" id="3.90.1200.10">
    <property type="match status" value="1"/>
</dbReference>
<keyword evidence="5" id="KW-1185">Reference proteome</keyword>
<evidence type="ECO:0000313" key="4">
    <source>
        <dbReference type="EMBL" id="PIA16085.1"/>
    </source>
</evidence>
<dbReference type="Pfam" id="PF01633">
    <property type="entry name" value="Choline_kinase"/>
    <property type="match status" value="1"/>
</dbReference>